<comment type="caution">
    <text evidence="3">The sequence shown here is derived from an EMBL/GenBank/DDBJ whole genome shotgun (WGS) entry which is preliminary data.</text>
</comment>
<feature type="chain" id="PRO_5045944780" description="Autotransporter domain-containing protein" evidence="1">
    <location>
        <begin position="30"/>
        <end position="709"/>
    </location>
</feature>
<accession>A0ABP3PV78</accession>
<proteinExistence type="predicted"/>
<dbReference type="SUPFAM" id="SSF103515">
    <property type="entry name" value="Autotransporter"/>
    <property type="match status" value="1"/>
</dbReference>
<protein>
    <recommendedName>
        <fullName evidence="2">Autotransporter domain-containing protein</fullName>
    </recommendedName>
</protein>
<dbReference type="InterPro" id="IPR005546">
    <property type="entry name" value="Autotransporte_beta"/>
</dbReference>
<keyword evidence="4" id="KW-1185">Reference proteome</keyword>
<feature type="domain" description="Autotransporter" evidence="2">
    <location>
        <begin position="436"/>
        <end position="709"/>
    </location>
</feature>
<evidence type="ECO:0000256" key="1">
    <source>
        <dbReference type="SAM" id="SignalP"/>
    </source>
</evidence>
<dbReference type="Proteomes" id="UP001499951">
    <property type="component" value="Unassembled WGS sequence"/>
</dbReference>
<dbReference type="EMBL" id="BAAADD010000005">
    <property type="protein sequence ID" value="GAA0573074.1"/>
    <property type="molecule type" value="Genomic_DNA"/>
</dbReference>
<dbReference type="Gene3D" id="2.40.128.130">
    <property type="entry name" value="Autotransporter beta-domain"/>
    <property type="match status" value="1"/>
</dbReference>
<dbReference type="PROSITE" id="PS51208">
    <property type="entry name" value="AUTOTRANSPORTER"/>
    <property type="match status" value="1"/>
</dbReference>
<reference evidence="4" key="1">
    <citation type="journal article" date="2019" name="Int. J. Syst. Evol. Microbiol.">
        <title>The Global Catalogue of Microorganisms (GCM) 10K type strain sequencing project: providing services to taxonomists for standard genome sequencing and annotation.</title>
        <authorList>
            <consortium name="The Broad Institute Genomics Platform"/>
            <consortium name="The Broad Institute Genome Sequencing Center for Infectious Disease"/>
            <person name="Wu L."/>
            <person name="Ma J."/>
        </authorList>
    </citation>
    <scope>NUCLEOTIDE SEQUENCE [LARGE SCALE GENOMIC DNA]</scope>
    <source>
        <strain evidence="4">JCM 15089</strain>
    </source>
</reference>
<gene>
    <name evidence="3" type="ORF">GCM10008942_22240</name>
</gene>
<dbReference type="Pfam" id="PF03797">
    <property type="entry name" value="Autotransporter"/>
    <property type="match status" value="1"/>
</dbReference>
<evidence type="ECO:0000313" key="4">
    <source>
        <dbReference type="Proteomes" id="UP001499951"/>
    </source>
</evidence>
<sequence length="709" mass="73215">MKHSIRHNRRTLWLSASVLAIAAASAASAQNMVLTPGTDYDIYALAGHYTTVELTSGTSGYLIQNHSETTPAGGVGIFTNGGIASAASLDPAGSFHNISWSVSTTSAPQFVVDKGASLTVIGSGYNIASMFQAAGDVTFRQGSWSFFEANSFLGNLTFEGKSDVKFGDFWWGCCEFASAATFGPSANLALNDSTISFRQYGAGSTINIGGNISGSAIADIELVKGALIVNGSDASKVFAGTINVGGGATFTVGDSTHASAVFGNSGVNTAKINIATVTSKLTGYGTIDGVVTNNGVVKAGGTSGVAGNLTINGSYTQAQAAQLYVGVTPTGPQGLIVNGTAMLNGEMILAVSPGTYGNGVYPILTATHIVGDFVTVSTTGAVSGAMVGMMKSSTGYTLVTEKGTAAQVFGHLAYANRTSLTNFVNSAYDAMVMTPASGAKIDTWLTPTGALENVSRDGLGYENKTYGVSLGGMHRFAAHGGVVGAAFSYRHGNMTVKDDPTTASTNGYDLAVYGGADVNELRFEGSAFYNLTDAHTNRPMGSFGTSQADVGGYAYGVSGQMSHAMLGGLVAPYLRVTYARIHMDGAKETGSTYYDLAPNAINLNTVVTDLGIRAHLLRPEPGRRLKIDADVAWQYDLSDTGETVTGGFANFSGGTSVSYWAGDSKNALRVGLSATGEVTDQIEAYSRVGGTLTSHRRAGELAVGVKYKF</sequence>
<dbReference type="InterPro" id="IPR036709">
    <property type="entry name" value="Autotransporte_beta_dom_sf"/>
</dbReference>
<keyword evidence="1" id="KW-0732">Signal</keyword>
<dbReference type="RefSeq" id="WP_166934535.1">
    <property type="nucleotide sequence ID" value="NZ_BAAADD010000005.1"/>
</dbReference>
<name>A0ABP3PV78_9PROT</name>
<organism evidence="3 4">
    <name type="scientific">Rhizomicrobium electricum</name>
    <dbReference type="NCBI Taxonomy" id="480070"/>
    <lineage>
        <taxon>Bacteria</taxon>
        <taxon>Pseudomonadati</taxon>
        <taxon>Pseudomonadota</taxon>
        <taxon>Alphaproteobacteria</taxon>
        <taxon>Micropepsales</taxon>
        <taxon>Micropepsaceae</taxon>
        <taxon>Rhizomicrobium</taxon>
    </lineage>
</organism>
<feature type="signal peptide" evidence="1">
    <location>
        <begin position="1"/>
        <end position="29"/>
    </location>
</feature>
<dbReference type="SMART" id="SM00869">
    <property type="entry name" value="Autotransporter"/>
    <property type="match status" value="1"/>
</dbReference>
<evidence type="ECO:0000259" key="2">
    <source>
        <dbReference type="PROSITE" id="PS51208"/>
    </source>
</evidence>
<evidence type="ECO:0000313" key="3">
    <source>
        <dbReference type="EMBL" id="GAA0573074.1"/>
    </source>
</evidence>